<dbReference type="Proteomes" id="UP000215914">
    <property type="component" value="Unassembled WGS sequence"/>
</dbReference>
<sequence>MSEPRHNMIAYLDPEGKLDEYKKITQWLRELWINKDVTFSTPVYKSLIKELWNSANVIEVDGKELIQGHVNKLNVDVSPDILSSVLELQDDVNAQDSIPIMCTRGCLLRMKCTCDIFASQINKAGLPLRYKFLPHVLIQCISKSHAGYDMVGNDLVGLMVALVLNKPFNISKFIFANMKENLRRTGSRTSGNKFWMYPRFLQMIMNVQHPNLPKMFGALDNKEYVAPTDDKWRHNNSQSDDEEPKLQKMMKDKFGHKSDSSDSDSDSDDEGGDGGDAGATVASAPGATSASAASTTGASSVGGDA</sequence>
<accession>A0A9K3JLW6</accession>
<feature type="region of interest" description="Disordered" evidence="1">
    <location>
        <begin position="227"/>
        <end position="305"/>
    </location>
</feature>
<feature type="compositionally biased region" description="Acidic residues" evidence="1">
    <location>
        <begin position="261"/>
        <end position="273"/>
    </location>
</feature>
<feature type="compositionally biased region" description="Basic and acidic residues" evidence="1">
    <location>
        <begin position="244"/>
        <end position="260"/>
    </location>
</feature>
<reference evidence="2" key="2">
    <citation type="submission" date="2020-06" db="EMBL/GenBank/DDBJ databases">
        <title>Helianthus annuus Genome sequencing and assembly Release 2.</title>
        <authorList>
            <person name="Gouzy J."/>
            <person name="Langlade N."/>
            <person name="Munos S."/>
        </authorList>
    </citation>
    <scope>NUCLEOTIDE SEQUENCE</scope>
    <source>
        <tissue evidence="2">Leaves</tissue>
    </source>
</reference>
<protein>
    <submittedName>
        <fullName evidence="2">Uncharacterized protein</fullName>
    </submittedName>
</protein>
<dbReference type="EMBL" id="MNCJ02000317">
    <property type="protein sequence ID" value="KAF5817695.1"/>
    <property type="molecule type" value="Genomic_DNA"/>
</dbReference>
<gene>
    <name evidence="2" type="ORF">HanXRQr2_Chr02g0056061</name>
</gene>
<comment type="caution">
    <text evidence="2">The sequence shown here is derived from an EMBL/GenBank/DDBJ whole genome shotgun (WGS) entry which is preliminary data.</text>
</comment>
<organism evidence="2 3">
    <name type="scientific">Helianthus annuus</name>
    <name type="common">Common sunflower</name>
    <dbReference type="NCBI Taxonomy" id="4232"/>
    <lineage>
        <taxon>Eukaryota</taxon>
        <taxon>Viridiplantae</taxon>
        <taxon>Streptophyta</taxon>
        <taxon>Embryophyta</taxon>
        <taxon>Tracheophyta</taxon>
        <taxon>Spermatophyta</taxon>
        <taxon>Magnoliopsida</taxon>
        <taxon>eudicotyledons</taxon>
        <taxon>Gunneridae</taxon>
        <taxon>Pentapetalae</taxon>
        <taxon>asterids</taxon>
        <taxon>campanulids</taxon>
        <taxon>Asterales</taxon>
        <taxon>Asteraceae</taxon>
        <taxon>Asteroideae</taxon>
        <taxon>Heliantheae alliance</taxon>
        <taxon>Heliantheae</taxon>
        <taxon>Helianthus</taxon>
    </lineage>
</organism>
<feature type="compositionally biased region" description="Low complexity" evidence="1">
    <location>
        <begin position="278"/>
        <end position="305"/>
    </location>
</feature>
<dbReference type="Gramene" id="mRNA:HanXRQr2_Chr02g0056061">
    <property type="protein sequence ID" value="mRNA:HanXRQr2_Chr02g0056061"/>
    <property type="gene ID" value="HanXRQr2_Chr02g0056061"/>
</dbReference>
<dbReference type="AlphaFoldDB" id="A0A9K3JLW6"/>
<name>A0A9K3JLW6_HELAN</name>
<reference evidence="2" key="1">
    <citation type="journal article" date="2017" name="Nature">
        <title>The sunflower genome provides insights into oil metabolism, flowering and Asterid evolution.</title>
        <authorList>
            <person name="Badouin H."/>
            <person name="Gouzy J."/>
            <person name="Grassa C.J."/>
            <person name="Murat F."/>
            <person name="Staton S.E."/>
            <person name="Cottret L."/>
            <person name="Lelandais-Briere C."/>
            <person name="Owens G.L."/>
            <person name="Carrere S."/>
            <person name="Mayjonade B."/>
            <person name="Legrand L."/>
            <person name="Gill N."/>
            <person name="Kane N.C."/>
            <person name="Bowers J.E."/>
            <person name="Hubner S."/>
            <person name="Bellec A."/>
            <person name="Berard A."/>
            <person name="Berges H."/>
            <person name="Blanchet N."/>
            <person name="Boniface M.C."/>
            <person name="Brunel D."/>
            <person name="Catrice O."/>
            <person name="Chaidir N."/>
            <person name="Claudel C."/>
            <person name="Donnadieu C."/>
            <person name="Faraut T."/>
            <person name="Fievet G."/>
            <person name="Helmstetter N."/>
            <person name="King M."/>
            <person name="Knapp S.J."/>
            <person name="Lai Z."/>
            <person name="Le Paslier M.C."/>
            <person name="Lippi Y."/>
            <person name="Lorenzon L."/>
            <person name="Mandel J.R."/>
            <person name="Marage G."/>
            <person name="Marchand G."/>
            <person name="Marquand E."/>
            <person name="Bret-Mestries E."/>
            <person name="Morien E."/>
            <person name="Nambeesan S."/>
            <person name="Nguyen T."/>
            <person name="Pegot-Espagnet P."/>
            <person name="Pouilly N."/>
            <person name="Raftis F."/>
            <person name="Sallet E."/>
            <person name="Schiex T."/>
            <person name="Thomas J."/>
            <person name="Vandecasteele C."/>
            <person name="Vares D."/>
            <person name="Vear F."/>
            <person name="Vautrin S."/>
            <person name="Crespi M."/>
            <person name="Mangin B."/>
            <person name="Burke J.M."/>
            <person name="Salse J."/>
            <person name="Munos S."/>
            <person name="Vincourt P."/>
            <person name="Rieseberg L.H."/>
            <person name="Langlade N.B."/>
        </authorList>
    </citation>
    <scope>NUCLEOTIDE SEQUENCE</scope>
    <source>
        <tissue evidence="2">Leaves</tissue>
    </source>
</reference>
<evidence type="ECO:0000313" key="2">
    <source>
        <dbReference type="EMBL" id="KAF5817695.1"/>
    </source>
</evidence>
<evidence type="ECO:0000256" key="1">
    <source>
        <dbReference type="SAM" id="MobiDB-lite"/>
    </source>
</evidence>
<proteinExistence type="predicted"/>
<evidence type="ECO:0000313" key="3">
    <source>
        <dbReference type="Proteomes" id="UP000215914"/>
    </source>
</evidence>
<keyword evidence="3" id="KW-1185">Reference proteome</keyword>